<evidence type="ECO:0000259" key="13">
    <source>
        <dbReference type="PROSITE" id="PS50071"/>
    </source>
</evidence>
<dbReference type="OMA" id="ATQVQFL"/>
<dbReference type="GO" id="GO:0000981">
    <property type="term" value="F:DNA-binding transcription factor activity, RNA polymerase II-specific"/>
    <property type="evidence" value="ECO:0007669"/>
    <property type="project" value="UniProtKB-UniRule"/>
</dbReference>
<accession>A0A251SC66</accession>
<feature type="coiled-coil region" evidence="11">
    <location>
        <begin position="121"/>
        <end position="162"/>
    </location>
</feature>
<comment type="similarity">
    <text evidence="7 10">Belongs to the HD-ZIP homeobox family. Class I subfamily.</text>
</comment>
<dbReference type="InterPro" id="IPR045224">
    <property type="entry name" value="HDZip_class_I_plant"/>
</dbReference>
<dbReference type="Gene3D" id="1.10.10.60">
    <property type="entry name" value="Homeodomain-like"/>
    <property type="match status" value="1"/>
</dbReference>
<dbReference type="InterPro" id="IPR001356">
    <property type="entry name" value="HD"/>
</dbReference>
<evidence type="ECO:0000256" key="10">
    <source>
        <dbReference type="RuleBase" id="RU369038"/>
    </source>
</evidence>
<dbReference type="PROSITE" id="PS00027">
    <property type="entry name" value="HOMEOBOX_1"/>
    <property type="match status" value="1"/>
</dbReference>
<dbReference type="GO" id="GO:0000976">
    <property type="term" value="F:transcription cis-regulatory region binding"/>
    <property type="evidence" value="ECO:0007669"/>
    <property type="project" value="UniProtKB-ARBA"/>
</dbReference>
<keyword evidence="2 10" id="KW-0805">Transcription regulation</keyword>
<keyword evidence="4 8" id="KW-0371">Homeobox</keyword>
<keyword evidence="6 8" id="KW-0539">Nucleus</keyword>
<feature type="compositionally biased region" description="Polar residues" evidence="12">
    <location>
        <begin position="37"/>
        <end position="47"/>
    </location>
</feature>
<dbReference type="Pfam" id="PF02183">
    <property type="entry name" value="HALZ"/>
    <property type="match status" value="1"/>
</dbReference>
<evidence type="ECO:0000256" key="3">
    <source>
        <dbReference type="ARBA" id="ARBA00023125"/>
    </source>
</evidence>
<dbReference type="GO" id="GO:0005634">
    <property type="term" value="C:nucleus"/>
    <property type="evidence" value="ECO:0000318"/>
    <property type="project" value="GO_Central"/>
</dbReference>
<dbReference type="AlphaFoldDB" id="A0A251SC66"/>
<dbReference type="PANTHER" id="PTHR24326">
    <property type="entry name" value="HOMEOBOX-LEUCINE ZIPPER PROTEIN"/>
    <property type="match status" value="1"/>
</dbReference>
<evidence type="ECO:0000256" key="6">
    <source>
        <dbReference type="ARBA" id="ARBA00023242"/>
    </source>
</evidence>
<dbReference type="EMBL" id="CM007904">
    <property type="protein sequence ID" value="OTF94990.1"/>
    <property type="molecule type" value="Genomic_DNA"/>
</dbReference>
<organism evidence="15 16">
    <name type="scientific">Helianthus annuus</name>
    <name type="common">Common sunflower</name>
    <dbReference type="NCBI Taxonomy" id="4232"/>
    <lineage>
        <taxon>Eukaryota</taxon>
        <taxon>Viridiplantae</taxon>
        <taxon>Streptophyta</taxon>
        <taxon>Embryophyta</taxon>
        <taxon>Tracheophyta</taxon>
        <taxon>Spermatophyta</taxon>
        <taxon>Magnoliopsida</taxon>
        <taxon>eudicotyledons</taxon>
        <taxon>Gunneridae</taxon>
        <taxon>Pentapetalae</taxon>
        <taxon>asterids</taxon>
        <taxon>campanulids</taxon>
        <taxon>Asterales</taxon>
        <taxon>Asteraceae</taxon>
        <taxon>Asteroideae</taxon>
        <taxon>Heliantheae alliance</taxon>
        <taxon>Heliantheae</taxon>
        <taxon>Helianthus</taxon>
    </lineage>
</organism>
<evidence type="ECO:0000256" key="8">
    <source>
        <dbReference type="PROSITE-ProRule" id="PRU00108"/>
    </source>
</evidence>
<feature type="region of interest" description="Disordered" evidence="12">
    <location>
        <begin position="37"/>
        <end position="59"/>
    </location>
</feature>
<dbReference type="Gramene" id="mRNA:HanXRQr2_Chr15g0690001">
    <property type="protein sequence ID" value="mRNA:HanXRQr2_Chr15g0690001"/>
    <property type="gene ID" value="HanXRQr2_Chr15g0690001"/>
</dbReference>
<evidence type="ECO:0000313" key="15">
    <source>
        <dbReference type="EMBL" id="OTF94990.1"/>
    </source>
</evidence>
<reference evidence="14 16" key="1">
    <citation type="journal article" date="2017" name="Nature">
        <title>The sunflower genome provides insights into oil metabolism, flowering and Asterid evolution.</title>
        <authorList>
            <person name="Badouin H."/>
            <person name="Gouzy J."/>
            <person name="Grassa C.J."/>
            <person name="Murat F."/>
            <person name="Staton S.E."/>
            <person name="Cottret L."/>
            <person name="Lelandais-Briere C."/>
            <person name="Owens G.L."/>
            <person name="Carrere S."/>
            <person name="Mayjonade B."/>
            <person name="Legrand L."/>
            <person name="Gill N."/>
            <person name="Kane N.C."/>
            <person name="Bowers J.E."/>
            <person name="Hubner S."/>
            <person name="Bellec A."/>
            <person name="Berard A."/>
            <person name="Berges H."/>
            <person name="Blanchet N."/>
            <person name="Boniface M.C."/>
            <person name="Brunel D."/>
            <person name="Catrice O."/>
            <person name="Chaidir N."/>
            <person name="Claudel C."/>
            <person name="Donnadieu C."/>
            <person name="Faraut T."/>
            <person name="Fievet G."/>
            <person name="Helmstetter N."/>
            <person name="King M."/>
            <person name="Knapp S.J."/>
            <person name="Lai Z."/>
            <person name="Le Paslier M.C."/>
            <person name="Lippi Y."/>
            <person name="Lorenzon L."/>
            <person name="Mandel J.R."/>
            <person name="Marage G."/>
            <person name="Marchand G."/>
            <person name="Marquand E."/>
            <person name="Bret-Mestries E."/>
            <person name="Morien E."/>
            <person name="Nambeesan S."/>
            <person name="Nguyen T."/>
            <person name="Pegot-Espagnet P."/>
            <person name="Pouilly N."/>
            <person name="Raftis F."/>
            <person name="Sallet E."/>
            <person name="Schiex T."/>
            <person name="Thomas J."/>
            <person name="Vandecasteele C."/>
            <person name="Vares D."/>
            <person name="Vear F."/>
            <person name="Vautrin S."/>
            <person name="Crespi M."/>
            <person name="Mangin B."/>
            <person name="Burke J.M."/>
            <person name="Salse J."/>
            <person name="Munos S."/>
            <person name="Vincourt P."/>
            <person name="Rieseberg L.H."/>
            <person name="Langlade N.B."/>
        </authorList>
    </citation>
    <scope>NUCLEOTIDE SEQUENCE [LARGE SCALE GENOMIC DNA]</scope>
    <source>
        <strain evidence="16">cv. SF193</strain>
        <tissue evidence="14">Leaves</tissue>
    </source>
</reference>
<feature type="DNA-binding region" description="Homeobox" evidence="8">
    <location>
        <begin position="64"/>
        <end position="123"/>
    </location>
</feature>
<dbReference type="InterPro" id="IPR003106">
    <property type="entry name" value="Leu_zip_homeo"/>
</dbReference>
<sequence>MEGGIVFESLLQNQTFNFSSDGFDSSWVSNSFHGEQTNAKKSVVSGQNEKEENSDEDYDNCFRQPEKKRRLTTDQVQFLEKSFDENNKLEPERKVHLAKELNLQPRQVAIWFQNRRARCKTKQLEKDYELLNSSYEKLKSEFECLQEHNDKLKQEVEMLKEKLDVKGIGEKDLIPNEFPTKEMDSNDQEPTQNTISIQTWTHEPKMVICKQEYANSVSTKSDIIDSCSPDGNHSSFLEPCDSSNVFENQSDFSQDEEDNLAILRCPKVEYESYIDSNEGSLGYPIEDQPFWIWP</sequence>
<evidence type="ECO:0000256" key="9">
    <source>
        <dbReference type="RuleBase" id="RU000682"/>
    </source>
</evidence>
<evidence type="ECO:0000256" key="5">
    <source>
        <dbReference type="ARBA" id="ARBA00023163"/>
    </source>
</evidence>
<keyword evidence="11" id="KW-0175">Coiled coil</keyword>
<evidence type="ECO:0000256" key="7">
    <source>
        <dbReference type="ARBA" id="ARBA00025748"/>
    </source>
</evidence>
<dbReference type="SMART" id="SM00389">
    <property type="entry name" value="HOX"/>
    <property type="match status" value="1"/>
</dbReference>
<keyword evidence="16" id="KW-1185">Reference proteome</keyword>
<dbReference type="GO" id="GO:0045893">
    <property type="term" value="P:positive regulation of DNA-templated transcription"/>
    <property type="evidence" value="ECO:0000318"/>
    <property type="project" value="GO_Central"/>
</dbReference>
<dbReference type="EMBL" id="MNCJ02000330">
    <property type="protein sequence ID" value="KAF5764261.1"/>
    <property type="molecule type" value="Genomic_DNA"/>
</dbReference>
<evidence type="ECO:0000313" key="16">
    <source>
        <dbReference type="Proteomes" id="UP000215914"/>
    </source>
</evidence>
<dbReference type="FunFam" id="1.10.10.60:FF:000144">
    <property type="entry name" value="homeobox-leucine zipper protein ATHB-6-like"/>
    <property type="match status" value="1"/>
</dbReference>
<name>A0A251SC66_HELAN</name>
<keyword evidence="5 10" id="KW-0804">Transcription</keyword>
<protein>
    <recommendedName>
        <fullName evidence="10">Homeobox-leucine zipper protein</fullName>
    </recommendedName>
    <alternativeName>
        <fullName evidence="10">HD-ZIP protein</fullName>
    </alternativeName>
    <alternativeName>
        <fullName evidence="10">Homeodomain transcription factor</fullName>
    </alternativeName>
</protein>
<feature type="domain" description="Homeobox" evidence="13">
    <location>
        <begin position="62"/>
        <end position="122"/>
    </location>
</feature>
<gene>
    <name evidence="15" type="ORF">HannXRQ_Chr15g0478161</name>
    <name evidence="14" type="ORF">HanXRQr2_Chr15g0690001</name>
</gene>
<evidence type="ECO:0000256" key="4">
    <source>
        <dbReference type="ARBA" id="ARBA00023155"/>
    </source>
</evidence>
<dbReference type="Pfam" id="PF00046">
    <property type="entry name" value="Homeodomain"/>
    <property type="match status" value="1"/>
</dbReference>
<evidence type="ECO:0000256" key="11">
    <source>
        <dbReference type="SAM" id="Coils"/>
    </source>
</evidence>
<evidence type="ECO:0000256" key="12">
    <source>
        <dbReference type="SAM" id="MobiDB-lite"/>
    </source>
</evidence>
<dbReference type="SUPFAM" id="SSF46689">
    <property type="entry name" value="Homeodomain-like"/>
    <property type="match status" value="1"/>
</dbReference>
<dbReference type="CDD" id="cd00086">
    <property type="entry name" value="homeodomain"/>
    <property type="match status" value="1"/>
</dbReference>
<proteinExistence type="inferred from homology"/>
<comment type="subcellular location">
    <subcellularLocation>
        <location evidence="1 8 9">Nucleus</location>
    </subcellularLocation>
</comment>
<evidence type="ECO:0000256" key="2">
    <source>
        <dbReference type="ARBA" id="ARBA00023015"/>
    </source>
</evidence>
<dbReference type="PANTHER" id="PTHR24326:SF606">
    <property type="entry name" value="HOMEOBOX-LEUCINE ZIPPER PROTEIN ATHB-54"/>
    <property type="match status" value="1"/>
</dbReference>
<dbReference type="PROSITE" id="PS50071">
    <property type="entry name" value="HOMEOBOX_2"/>
    <property type="match status" value="1"/>
</dbReference>
<dbReference type="InterPro" id="IPR009057">
    <property type="entry name" value="Homeodomain-like_sf"/>
</dbReference>
<dbReference type="InParanoid" id="A0A251SC66"/>
<keyword evidence="3 8" id="KW-0238">DNA-binding</keyword>
<dbReference type="GO" id="GO:0043565">
    <property type="term" value="F:sequence-specific DNA binding"/>
    <property type="evidence" value="ECO:0000318"/>
    <property type="project" value="GO_Central"/>
</dbReference>
<reference evidence="14" key="3">
    <citation type="submission" date="2020-06" db="EMBL/GenBank/DDBJ databases">
        <title>Helianthus annuus Genome sequencing and assembly Release 2.</title>
        <authorList>
            <person name="Gouzy J."/>
            <person name="Langlade N."/>
            <person name="Munos S."/>
        </authorList>
    </citation>
    <scope>NUCLEOTIDE SEQUENCE</scope>
    <source>
        <tissue evidence="14">Leaves</tissue>
    </source>
</reference>
<dbReference type="SMR" id="A0A251SC66"/>
<dbReference type="Proteomes" id="UP000215914">
    <property type="component" value="Chromosome 15"/>
</dbReference>
<dbReference type="InterPro" id="IPR017970">
    <property type="entry name" value="Homeobox_CS"/>
</dbReference>
<evidence type="ECO:0000313" key="14">
    <source>
        <dbReference type="EMBL" id="KAF5764261.1"/>
    </source>
</evidence>
<evidence type="ECO:0000256" key="1">
    <source>
        <dbReference type="ARBA" id="ARBA00004123"/>
    </source>
</evidence>
<reference evidence="15" key="2">
    <citation type="submission" date="2017-02" db="EMBL/GenBank/DDBJ databases">
        <title>Sunflower complete genome.</title>
        <authorList>
            <person name="Langlade N."/>
            <person name="Munos S."/>
        </authorList>
    </citation>
    <scope>NUCLEOTIDE SEQUENCE [LARGE SCALE GENOMIC DNA]</scope>
    <source>
        <tissue evidence="15">Leaves</tissue>
    </source>
</reference>
<comment type="function">
    <text evidence="10">Transcription factor.</text>
</comment>